<feature type="compositionally biased region" description="Basic and acidic residues" evidence="1">
    <location>
        <begin position="1"/>
        <end position="22"/>
    </location>
</feature>
<reference evidence="2 3" key="1">
    <citation type="submission" date="2018-04" db="EMBL/GenBank/DDBJ databases">
        <title>The genome of golden apple snail Pomacea canaliculata provides insight into stress tolerance and invasive adaptation.</title>
        <authorList>
            <person name="Liu C."/>
            <person name="Liu B."/>
            <person name="Ren Y."/>
            <person name="Zhang Y."/>
            <person name="Wang H."/>
            <person name="Li S."/>
            <person name="Jiang F."/>
            <person name="Yin L."/>
            <person name="Zhang G."/>
            <person name="Qian W."/>
            <person name="Fan W."/>
        </authorList>
    </citation>
    <scope>NUCLEOTIDE SEQUENCE [LARGE SCALE GENOMIC DNA]</scope>
    <source>
        <strain evidence="2">SZHN2017</strain>
        <tissue evidence="2">Muscle</tissue>
    </source>
</reference>
<feature type="compositionally biased region" description="Basic and acidic residues" evidence="1">
    <location>
        <begin position="122"/>
        <end position="139"/>
    </location>
</feature>
<accession>A0A2T7P1B5</accession>
<evidence type="ECO:0000313" key="2">
    <source>
        <dbReference type="EMBL" id="PVD27209.1"/>
    </source>
</evidence>
<organism evidence="2 3">
    <name type="scientific">Pomacea canaliculata</name>
    <name type="common">Golden apple snail</name>
    <dbReference type="NCBI Taxonomy" id="400727"/>
    <lineage>
        <taxon>Eukaryota</taxon>
        <taxon>Metazoa</taxon>
        <taxon>Spiralia</taxon>
        <taxon>Lophotrochozoa</taxon>
        <taxon>Mollusca</taxon>
        <taxon>Gastropoda</taxon>
        <taxon>Caenogastropoda</taxon>
        <taxon>Architaenioglossa</taxon>
        <taxon>Ampullarioidea</taxon>
        <taxon>Ampullariidae</taxon>
        <taxon>Pomacea</taxon>
    </lineage>
</organism>
<evidence type="ECO:0000313" key="3">
    <source>
        <dbReference type="Proteomes" id="UP000245119"/>
    </source>
</evidence>
<gene>
    <name evidence="2" type="ORF">C0Q70_12363</name>
</gene>
<keyword evidence="3" id="KW-1185">Reference proteome</keyword>
<proteinExistence type="predicted"/>
<feature type="region of interest" description="Disordered" evidence="1">
    <location>
        <begin position="122"/>
        <end position="155"/>
    </location>
</feature>
<dbReference type="Proteomes" id="UP000245119">
    <property type="component" value="Linkage Group LG7"/>
</dbReference>
<dbReference type="EMBL" id="PZQS01000007">
    <property type="protein sequence ID" value="PVD27209.1"/>
    <property type="molecule type" value="Genomic_DNA"/>
</dbReference>
<feature type="compositionally biased region" description="Polar residues" evidence="1">
    <location>
        <begin position="140"/>
        <end position="155"/>
    </location>
</feature>
<feature type="region of interest" description="Disordered" evidence="1">
    <location>
        <begin position="49"/>
        <end position="69"/>
    </location>
</feature>
<comment type="caution">
    <text evidence="2">The sequence shown here is derived from an EMBL/GenBank/DDBJ whole genome shotgun (WGS) entry which is preliminary data.</text>
</comment>
<feature type="region of interest" description="Disordered" evidence="1">
    <location>
        <begin position="1"/>
        <end position="33"/>
    </location>
</feature>
<dbReference type="OrthoDB" id="6255742at2759"/>
<dbReference type="AlphaFoldDB" id="A0A2T7P1B5"/>
<sequence>MNREMKKNARGDKRQFAHRMAEETDEAAAQNNTKKIYEITRILSGKKSTNASKPVLNKNGSVITDDSEQRSRWEEHFEEIFNQPPPTLTLDFAPTAEQLQVNTNPPTKAEIIKVIKSLNTDRWHSSRDIQSRPNSRSEDATPTASETLGTGASSSRLEACLSNQAIKKRRPDTVQGLAWDSTVVHFQQGVVQRLS</sequence>
<feature type="compositionally biased region" description="Polar residues" evidence="1">
    <location>
        <begin position="49"/>
        <end position="64"/>
    </location>
</feature>
<protein>
    <submittedName>
        <fullName evidence="2">Uncharacterized protein</fullName>
    </submittedName>
</protein>
<name>A0A2T7P1B5_POMCA</name>
<evidence type="ECO:0000256" key="1">
    <source>
        <dbReference type="SAM" id="MobiDB-lite"/>
    </source>
</evidence>